<gene>
    <name evidence="2" type="ORF">CVT26_008279</name>
</gene>
<reference evidence="2 3" key="1">
    <citation type="journal article" date="2018" name="Evol. Lett.">
        <title>Horizontal gene cluster transfer increased hallucinogenic mushroom diversity.</title>
        <authorList>
            <person name="Reynolds H.T."/>
            <person name="Vijayakumar V."/>
            <person name="Gluck-Thaler E."/>
            <person name="Korotkin H.B."/>
            <person name="Matheny P.B."/>
            <person name="Slot J.C."/>
        </authorList>
    </citation>
    <scope>NUCLEOTIDE SEQUENCE [LARGE SCALE GENOMIC DNA]</scope>
    <source>
        <strain evidence="2 3">SRW20</strain>
    </source>
</reference>
<dbReference type="OrthoDB" id="3261690at2759"/>
<feature type="region of interest" description="Disordered" evidence="1">
    <location>
        <begin position="525"/>
        <end position="563"/>
    </location>
</feature>
<feature type="compositionally biased region" description="Acidic residues" evidence="1">
    <location>
        <begin position="671"/>
        <end position="680"/>
    </location>
</feature>
<keyword evidence="3" id="KW-1185">Reference proteome</keyword>
<accession>A0A409WP95</accession>
<sequence>MDDEPLVMNMSVLEFCKRAKGILKAKDDSGFVKFVLTGQHGGHQAVVDPILHKMTDYEGLYILRDYDSLLGIHQDICVKGHLTVYPLARREDTLATNIHLKHSFNSSRGPFTAPIHKIPNLCIAKWGTHNSIRVLIPDLYSEERNSKSFLTQEEQRLFYECGLLPAVQKLWPERSAEWPVTYDDEMFRARGKNGTLSMQTKVTTDWMSSFLGDYIRESLQSSELTWGEGLVFLHQIRGVKNSSVHPLDGNAASDALVTFLKENMLLDPEAEDLGQLLGQGKWWVDVAVEVASEEERCLAWRTDSHYAVVERVTGISEHQAHRITSPGSSQYIRDMSIHLPAVSGCRISPGRHGRGTSGVEYLQMYTTDKSLIYRHDQGHHGKFVTCAELLESKGITFIDKLYNLYRNAADETHCHARLEVRVPLAHADTVLLSIDAKLLYDSLLSFSPRVWWGLRAYRCLAIKMVVEWQQSGPPKLRATPEALLLTAACQWILNSLHSTPDTGPSYRDLMDAVLPHIERAGADPDILVYGRPSDEDDEEHDSMLENSSDSENEQPPRKRRRTAMTAPAMLYGLVFLRTIRAGPRYPVPRLEGDRTARISARTFEYLFKAQPDELETELFRKKLNGPPNPNRVPNKVRKTQRYIPPEDEERVDFNVSSRGVQLLEPPRDPGSDLEDNVDEDPDTDVDIDTALTHLWRQFLLDLTAKAPNQKGARSPSYCKLNAEERLSVTEATYQNERLSDYFLDCQWKIPTTKEWTMVFDRLWPKDTGYITAQNYKQTTYFPQWIKRLEDLDEVDVPVVRKALKDKFDKLYWVPFAQTDRIWGTKYMSTFQKSSGVDRKKAAPQIFLNPKAEAPIW</sequence>
<dbReference type="Proteomes" id="UP000284706">
    <property type="component" value="Unassembled WGS sequence"/>
</dbReference>
<organism evidence="2 3">
    <name type="scientific">Gymnopilus dilepis</name>
    <dbReference type="NCBI Taxonomy" id="231916"/>
    <lineage>
        <taxon>Eukaryota</taxon>
        <taxon>Fungi</taxon>
        <taxon>Dikarya</taxon>
        <taxon>Basidiomycota</taxon>
        <taxon>Agaricomycotina</taxon>
        <taxon>Agaricomycetes</taxon>
        <taxon>Agaricomycetidae</taxon>
        <taxon>Agaricales</taxon>
        <taxon>Agaricineae</taxon>
        <taxon>Hymenogastraceae</taxon>
        <taxon>Gymnopilus</taxon>
    </lineage>
</organism>
<comment type="caution">
    <text evidence="2">The sequence shown here is derived from an EMBL/GenBank/DDBJ whole genome shotgun (WGS) entry which is preliminary data.</text>
</comment>
<proteinExistence type="predicted"/>
<protein>
    <submittedName>
        <fullName evidence="2">Uncharacterized protein</fullName>
    </submittedName>
</protein>
<name>A0A409WP95_9AGAR</name>
<dbReference type="InParanoid" id="A0A409WP95"/>
<feature type="region of interest" description="Disordered" evidence="1">
    <location>
        <begin position="661"/>
        <end position="680"/>
    </location>
</feature>
<evidence type="ECO:0000313" key="2">
    <source>
        <dbReference type="EMBL" id="PPQ80313.1"/>
    </source>
</evidence>
<dbReference type="AlphaFoldDB" id="A0A409WP95"/>
<evidence type="ECO:0000256" key="1">
    <source>
        <dbReference type="SAM" id="MobiDB-lite"/>
    </source>
</evidence>
<dbReference type="EMBL" id="NHYE01004958">
    <property type="protein sequence ID" value="PPQ80313.1"/>
    <property type="molecule type" value="Genomic_DNA"/>
</dbReference>
<evidence type="ECO:0000313" key="3">
    <source>
        <dbReference type="Proteomes" id="UP000284706"/>
    </source>
</evidence>